<accession>A0A090Q9L7</accession>
<reference evidence="1 2" key="1">
    <citation type="journal article" date="2014" name="Genome Announc.">
        <title>Draft Genome Sequences of Marine Flavobacterium Nonlabens Strains NR17, NR24, NR27, NR32, NR33, and Ara13.</title>
        <authorList>
            <person name="Nakanishi M."/>
            <person name="Meirelles P."/>
            <person name="Suzuki R."/>
            <person name="Takatani N."/>
            <person name="Mino S."/>
            <person name="Suda W."/>
            <person name="Oshima K."/>
            <person name="Hattori M."/>
            <person name="Ohkuma M."/>
            <person name="Hosokawa M."/>
            <person name="Miyashita K."/>
            <person name="Thompson F.L."/>
            <person name="Niwa A."/>
            <person name="Sawabe T."/>
            <person name="Sawabe T."/>
        </authorList>
    </citation>
    <scope>NUCLEOTIDE SEQUENCE [LARGE SCALE GENOMIC DNA]</scope>
    <source>
        <strain evidence="2">JCM19314</strain>
    </source>
</reference>
<dbReference type="AlphaFoldDB" id="A0A090Q9L7"/>
<proteinExistence type="predicted"/>
<comment type="caution">
    <text evidence="1">The sequence shown here is derived from an EMBL/GenBank/DDBJ whole genome shotgun (WGS) entry which is preliminary data.</text>
</comment>
<protein>
    <submittedName>
        <fullName evidence="1">Uncharacterized protein</fullName>
    </submittedName>
</protein>
<dbReference type="Proteomes" id="UP000029226">
    <property type="component" value="Unassembled WGS sequence"/>
</dbReference>
<dbReference type="EMBL" id="BBMM01000002">
    <property type="protein sequence ID" value="GAK99685.1"/>
    <property type="molecule type" value="Genomic_DNA"/>
</dbReference>
<sequence>MLFSFVSFALFAQSHYELTPTRTKEAMVKETYQPKIYKLENVGIKTVRYDTVQVKNPRYIELTEAIEDKRKAMIDARTKFEKSNKVQTWKNGIYQNINAFKSQSGSFKKKKQLLIDAQSFADSLGLNWFIYPRSFSEKIEHKKMRVEGSLDRHLTQYSNELFRQVGESRDFDDSSYRRDIKELENLLSSTPNTTDKLQESSTTGKRSALLVNGKIEDISSLSGTFHYTSYNDIVVFEEDFDKYAKNEVVNKNDIWVGGYSKHTITLGDLMVNDDTGEQYLAPSGFLFNYGVDTMEKTMAEMASNPDYIIWKRDYENALRESQSNIDKCEAIIKKHTFKNAFGEKIYDSSDFSENEKNTFNKNLESISNRRRVIRELEDNSEYYNFWVDSVSEERASWSYSIAVYFRSKSKV</sequence>
<evidence type="ECO:0000313" key="1">
    <source>
        <dbReference type="EMBL" id="GAK99685.1"/>
    </source>
</evidence>
<organism evidence="1 2">
    <name type="scientific">Nonlabens ulvanivorans</name>
    <name type="common">Persicivirga ulvanivorans</name>
    <dbReference type="NCBI Taxonomy" id="906888"/>
    <lineage>
        <taxon>Bacteria</taxon>
        <taxon>Pseudomonadati</taxon>
        <taxon>Bacteroidota</taxon>
        <taxon>Flavobacteriia</taxon>
        <taxon>Flavobacteriales</taxon>
        <taxon>Flavobacteriaceae</taxon>
        <taxon>Nonlabens</taxon>
    </lineage>
</organism>
<name>A0A090Q9L7_NONUL</name>
<gene>
    <name evidence="1" type="ORF">JCM19314_3730</name>
</gene>
<evidence type="ECO:0000313" key="2">
    <source>
        <dbReference type="Proteomes" id="UP000029226"/>
    </source>
</evidence>